<keyword evidence="3" id="KW-1185">Reference proteome</keyword>
<reference evidence="2 3" key="1">
    <citation type="journal article" date="2016" name="Environ. Microbiol.">
        <title>New Methyloceanibacter diversity from North Sea sediments includes methanotroph containing solely the soluble methane monooxygenase.</title>
        <authorList>
            <person name="Vekeman B."/>
            <person name="Kerckhof F.M."/>
            <person name="Cremers G."/>
            <person name="de Vos P."/>
            <person name="Vandamme P."/>
            <person name="Boon N."/>
            <person name="Op den Camp H.J."/>
            <person name="Heylen K."/>
        </authorList>
    </citation>
    <scope>NUCLEOTIDE SEQUENCE [LARGE SCALE GENOMIC DNA]</scope>
    <source>
        <strain evidence="2 3">R-67174</strain>
    </source>
</reference>
<evidence type="ECO:0000259" key="1">
    <source>
        <dbReference type="Pfam" id="PF01847"/>
    </source>
</evidence>
<dbReference type="EMBL" id="LPWG01000013">
    <property type="protein sequence ID" value="ODR98663.1"/>
    <property type="molecule type" value="Genomic_DNA"/>
</dbReference>
<gene>
    <name evidence="2" type="ORF">AUC68_09740</name>
</gene>
<name>A0A1E3VYR8_9HYPH</name>
<dbReference type="InterPro" id="IPR037140">
    <property type="entry name" value="VHL_beta_dom_sf"/>
</dbReference>
<evidence type="ECO:0000313" key="2">
    <source>
        <dbReference type="EMBL" id="ODR98663.1"/>
    </source>
</evidence>
<dbReference type="AlphaFoldDB" id="A0A1E3VYR8"/>
<dbReference type="InterPro" id="IPR036208">
    <property type="entry name" value="VHL_sf"/>
</dbReference>
<organism evidence="2 3">
    <name type="scientific">Methyloceanibacter methanicus</name>
    <dbReference type="NCBI Taxonomy" id="1774968"/>
    <lineage>
        <taxon>Bacteria</taxon>
        <taxon>Pseudomonadati</taxon>
        <taxon>Pseudomonadota</taxon>
        <taxon>Alphaproteobacteria</taxon>
        <taxon>Hyphomicrobiales</taxon>
        <taxon>Hyphomicrobiaceae</taxon>
        <taxon>Methyloceanibacter</taxon>
    </lineage>
</organism>
<dbReference type="Proteomes" id="UP000094501">
    <property type="component" value="Unassembled WGS sequence"/>
</dbReference>
<dbReference type="Pfam" id="PF01847">
    <property type="entry name" value="VHL"/>
    <property type="match status" value="1"/>
</dbReference>
<dbReference type="STRING" id="1774968.AUC68_09740"/>
<proteinExistence type="predicted"/>
<protein>
    <recommendedName>
        <fullName evidence="1">von Hippel-Lindau disease tumour suppressor beta domain-containing protein</fullName>
    </recommendedName>
</protein>
<feature type="domain" description="von Hippel-Lindau disease tumour suppressor beta" evidence="1">
    <location>
        <begin position="234"/>
        <end position="293"/>
    </location>
</feature>
<dbReference type="RefSeq" id="WP_158008321.1">
    <property type="nucleotide sequence ID" value="NZ_LPWG01000013.1"/>
</dbReference>
<dbReference type="OrthoDB" id="7817988at2"/>
<evidence type="ECO:0000313" key="3">
    <source>
        <dbReference type="Proteomes" id="UP000094501"/>
    </source>
</evidence>
<dbReference type="Gene3D" id="2.60.40.780">
    <property type="entry name" value="von Hippel-Lindau disease tumour suppressor, beta domain"/>
    <property type="match status" value="1"/>
</dbReference>
<dbReference type="SUPFAM" id="SSF49468">
    <property type="entry name" value="VHL"/>
    <property type="match status" value="1"/>
</dbReference>
<dbReference type="InterPro" id="IPR024053">
    <property type="entry name" value="VHL_beta_dom"/>
</dbReference>
<accession>A0A1E3VYR8</accession>
<sequence length="324" mass="33087">MLPRVSLAVGIAAGSTIALSTGLPSARLHAEEMAWTVNRYQSDVPDDADTVVLTYGIPETDAVAFEAVCGGRDGPEPRAVFWYDVVDLSENEDVVVTFSSGSFKDALPGKVYGRDAEVGVSGIQMTIDASAPLWSAMTTGTALSYGIAGGKRETLQLKDAAIAVGGFAAACKAGASSSPGDEAARGDVPTGDLVAQAAGSAVAASLNDLASRSPNGAPASPKADAASCADFGTLRSQDSETPATVTFVNTSDGYRGLVWIDPEGTPIDNTGLNQGESVTVPTFEGHVWMITDGPGNCIEMLVPPGGETTFEITAPAPVLGPEDD</sequence>
<comment type="caution">
    <text evidence="2">The sequence shown here is derived from an EMBL/GenBank/DDBJ whole genome shotgun (WGS) entry which is preliminary data.</text>
</comment>